<dbReference type="AlphaFoldDB" id="A0A2T2ZSG6"/>
<dbReference type="EMBL" id="KZ678794">
    <property type="protein sequence ID" value="PSR75152.1"/>
    <property type="molecule type" value="Genomic_DNA"/>
</dbReference>
<gene>
    <name evidence="1" type="ORF">BD289DRAFT_202576</name>
</gene>
<proteinExistence type="predicted"/>
<protein>
    <submittedName>
        <fullName evidence="1">Uncharacterized protein</fullName>
    </submittedName>
</protein>
<evidence type="ECO:0000313" key="2">
    <source>
        <dbReference type="Proteomes" id="UP000241462"/>
    </source>
</evidence>
<name>A0A2T2ZSG6_9PEZI</name>
<accession>A0A2T2ZSG6</accession>
<keyword evidence="2" id="KW-1185">Reference proteome</keyword>
<dbReference type="InParanoid" id="A0A2T2ZSG6"/>
<sequence>MSATSVTLPVPRGPAPARIKRGLTATCLWLVSFLLHDSRCSLPTRTVSPLVSMGRPESLRLCFALSSMVLLCSVKHGIARAKTLRPDDGFCWFGVYTRVWDSQCSSAATTWICSSSPSSIS</sequence>
<evidence type="ECO:0000313" key="1">
    <source>
        <dbReference type="EMBL" id="PSR75152.1"/>
    </source>
</evidence>
<reference evidence="1 2" key="1">
    <citation type="journal article" date="2018" name="Mycol. Prog.">
        <title>Coniella lustricola, a new species from submerged detritus.</title>
        <authorList>
            <person name="Raudabaugh D.B."/>
            <person name="Iturriaga T."/>
            <person name="Carver A."/>
            <person name="Mondo S."/>
            <person name="Pangilinan J."/>
            <person name="Lipzen A."/>
            <person name="He G."/>
            <person name="Amirebrahimi M."/>
            <person name="Grigoriev I.V."/>
            <person name="Miller A.N."/>
        </authorList>
    </citation>
    <scope>NUCLEOTIDE SEQUENCE [LARGE SCALE GENOMIC DNA]</scope>
    <source>
        <strain evidence="1 2">B22-T-1</strain>
    </source>
</reference>
<dbReference type="Proteomes" id="UP000241462">
    <property type="component" value="Unassembled WGS sequence"/>
</dbReference>
<organism evidence="1 2">
    <name type="scientific">Coniella lustricola</name>
    <dbReference type="NCBI Taxonomy" id="2025994"/>
    <lineage>
        <taxon>Eukaryota</taxon>
        <taxon>Fungi</taxon>
        <taxon>Dikarya</taxon>
        <taxon>Ascomycota</taxon>
        <taxon>Pezizomycotina</taxon>
        <taxon>Sordariomycetes</taxon>
        <taxon>Sordariomycetidae</taxon>
        <taxon>Diaporthales</taxon>
        <taxon>Schizoparmaceae</taxon>
        <taxon>Coniella</taxon>
    </lineage>
</organism>